<dbReference type="GO" id="GO:0006955">
    <property type="term" value="P:immune response"/>
    <property type="evidence" value="ECO:0007669"/>
    <property type="project" value="InterPro"/>
</dbReference>
<dbReference type="EMBL" id="AB937787">
    <property type="protein sequence ID" value="BAP59753.1"/>
    <property type="molecule type" value="Genomic_DNA"/>
</dbReference>
<proteinExistence type="evidence at transcript level"/>
<reference evidence="4" key="1">
    <citation type="journal article" date="2014" name="Fish Shellfish Immunol.">
        <title>Cloning and expression analysis of three novel CC chemokine genes from Japanese flounder (Paralichthys olivaceus).</title>
        <authorList>
            <person name="Zou G.-G."/>
            <person name="Nozaki R."/>
            <person name="Kondo H."/>
            <person name="Hirono I."/>
        </authorList>
    </citation>
    <scope>NUCLEOTIDE SEQUENCE</scope>
</reference>
<dbReference type="Pfam" id="PF00048">
    <property type="entry name" value="IL8"/>
    <property type="match status" value="1"/>
</dbReference>
<feature type="signal peptide" evidence="2">
    <location>
        <begin position="1"/>
        <end position="27"/>
    </location>
</feature>
<feature type="chain" id="PRO_5007380654" evidence="2">
    <location>
        <begin position="28"/>
        <end position="108"/>
    </location>
</feature>
<evidence type="ECO:0000256" key="2">
    <source>
        <dbReference type="SAM" id="SignalP"/>
    </source>
</evidence>
<evidence type="ECO:0000256" key="1">
    <source>
        <dbReference type="ARBA" id="ARBA00022514"/>
    </source>
</evidence>
<evidence type="ECO:0000259" key="3">
    <source>
        <dbReference type="SMART" id="SM00199"/>
    </source>
</evidence>
<evidence type="ECO:0000313" key="4">
    <source>
        <dbReference type="EMBL" id="BAP59753.1"/>
    </source>
</evidence>
<dbReference type="OrthoDB" id="8900217at2759"/>
<dbReference type="AlphaFoldDB" id="A0A090AMG9"/>
<dbReference type="GO" id="GO:0008009">
    <property type="term" value="F:chemokine activity"/>
    <property type="evidence" value="ECO:0007669"/>
    <property type="project" value="InterPro"/>
</dbReference>
<dbReference type="Gene3D" id="2.40.50.40">
    <property type="match status" value="1"/>
</dbReference>
<dbReference type="InterPro" id="IPR001811">
    <property type="entry name" value="Chemokine_IL8-like_dom"/>
</dbReference>
<sequence>MAPRGDARLFFCFCIFVITCYCTMTSAQVPMDCCLSVKNKMLERRKIVDYGHQTRGQGCSIDATILVTRRGLKLCVPADEAWVQAVMTHVDSVKCRKTGKKCSAKGSV</sequence>
<name>A0A090AMG9_PAROL</name>
<dbReference type="KEGG" id="pov:109641727"/>
<keyword evidence="2" id="KW-0732">Signal</keyword>
<accession>A0A090AMG9</accession>
<dbReference type="InterPro" id="IPR036048">
    <property type="entry name" value="Interleukin_8-like_sf"/>
</dbReference>
<dbReference type="GO" id="GO:0005615">
    <property type="term" value="C:extracellular space"/>
    <property type="evidence" value="ECO:0007669"/>
    <property type="project" value="UniProtKB-KW"/>
</dbReference>
<organism evidence="4">
    <name type="scientific">Paralichthys olivaceus</name>
    <name type="common">Bastard halibut</name>
    <name type="synonym">Hippoglossus olivaceus</name>
    <dbReference type="NCBI Taxonomy" id="8255"/>
    <lineage>
        <taxon>Eukaryota</taxon>
        <taxon>Metazoa</taxon>
        <taxon>Chordata</taxon>
        <taxon>Craniata</taxon>
        <taxon>Vertebrata</taxon>
        <taxon>Euteleostomi</taxon>
        <taxon>Actinopterygii</taxon>
        <taxon>Neopterygii</taxon>
        <taxon>Teleostei</taxon>
        <taxon>Neoteleostei</taxon>
        <taxon>Acanthomorphata</taxon>
        <taxon>Carangaria</taxon>
        <taxon>Pleuronectiformes</taxon>
        <taxon>Pleuronectoidei</taxon>
        <taxon>Paralichthyidae</taxon>
        <taxon>Paralichthys</taxon>
    </lineage>
</organism>
<gene>
    <name evidence="4" type="primary">Paol-SCYA106</name>
</gene>
<protein>
    <submittedName>
        <fullName evidence="4">CC chemokine, Paol-SCYA106</fullName>
    </submittedName>
</protein>
<dbReference type="PANTHER" id="PTHR12015">
    <property type="entry name" value="SMALL INDUCIBLE CYTOKINE A"/>
    <property type="match status" value="1"/>
</dbReference>
<dbReference type="SUPFAM" id="SSF54117">
    <property type="entry name" value="Interleukin 8-like chemokines"/>
    <property type="match status" value="1"/>
</dbReference>
<feature type="domain" description="Chemokine interleukin-8-like" evidence="3">
    <location>
        <begin position="30"/>
        <end position="90"/>
    </location>
</feature>
<reference evidence="4" key="2">
    <citation type="submission" date="2014-05" db="EMBL/GenBank/DDBJ databases">
        <authorList>
            <person name="Zou G.G."/>
            <person name="Nozaki R."/>
            <person name="Kondo H."/>
            <person name="Hirono I."/>
        </authorList>
    </citation>
    <scope>NUCLEOTIDE SEQUENCE</scope>
</reference>
<dbReference type="SMART" id="SM00199">
    <property type="entry name" value="SCY"/>
    <property type="match status" value="1"/>
</dbReference>
<dbReference type="PANTHER" id="PTHR12015:SF108">
    <property type="entry name" value="C-C MOTIF CHEMOKINE 20"/>
    <property type="match status" value="1"/>
</dbReference>
<dbReference type="EMBL" id="AB937788">
    <property type="protein sequence ID" value="BAP59754.1"/>
    <property type="molecule type" value="mRNA"/>
</dbReference>
<dbReference type="InterPro" id="IPR039809">
    <property type="entry name" value="Chemokine_b/g/d"/>
</dbReference>
<keyword evidence="1" id="KW-0202">Cytokine</keyword>